<reference evidence="4 5" key="1">
    <citation type="journal article" date="2012" name="Genome Biol.">
        <title>Genome and low-iron response of an oceanic diatom adapted to chronic iron limitation.</title>
        <authorList>
            <person name="Lommer M."/>
            <person name="Specht M."/>
            <person name="Roy A.S."/>
            <person name="Kraemer L."/>
            <person name="Andreson R."/>
            <person name="Gutowska M.A."/>
            <person name="Wolf J."/>
            <person name="Bergner S.V."/>
            <person name="Schilhabel M.B."/>
            <person name="Klostermeier U.C."/>
            <person name="Beiko R.G."/>
            <person name="Rosenstiel P."/>
            <person name="Hippler M."/>
            <person name="Laroche J."/>
        </authorList>
    </citation>
    <scope>NUCLEOTIDE SEQUENCE [LARGE SCALE GENOMIC DNA]</scope>
    <source>
        <strain evidence="4 5">CCMP1005</strain>
    </source>
</reference>
<dbReference type="AlphaFoldDB" id="K0RL57"/>
<feature type="compositionally biased region" description="Polar residues" evidence="1">
    <location>
        <begin position="1"/>
        <end position="10"/>
    </location>
</feature>
<keyword evidence="5" id="KW-1185">Reference proteome</keyword>
<feature type="transmembrane region" description="Helical" evidence="2">
    <location>
        <begin position="193"/>
        <end position="211"/>
    </location>
</feature>
<proteinExistence type="predicted"/>
<dbReference type="Pfam" id="PF24325">
    <property type="entry name" value="DUF7495"/>
    <property type="match status" value="1"/>
</dbReference>
<comment type="caution">
    <text evidence="4">The sequence shown here is derived from an EMBL/GenBank/DDBJ whole genome shotgun (WGS) entry which is preliminary data.</text>
</comment>
<organism evidence="4 5">
    <name type="scientific">Thalassiosira oceanica</name>
    <name type="common">Marine diatom</name>
    <dbReference type="NCBI Taxonomy" id="159749"/>
    <lineage>
        <taxon>Eukaryota</taxon>
        <taxon>Sar</taxon>
        <taxon>Stramenopiles</taxon>
        <taxon>Ochrophyta</taxon>
        <taxon>Bacillariophyta</taxon>
        <taxon>Coscinodiscophyceae</taxon>
        <taxon>Thalassiosirophycidae</taxon>
        <taxon>Thalassiosirales</taxon>
        <taxon>Thalassiosiraceae</taxon>
        <taxon>Thalassiosira</taxon>
    </lineage>
</organism>
<feature type="domain" description="DUF7495" evidence="3">
    <location>
        <begin position="241"/>
        <end position="338"/>
    </location>
</feature>
<sequence length="393" mass="43839">MTKSKLSRSSLAADIDRANQWREPMRERQRTRHPSSFRDARRRLDVESGEVNSNRPPSLSASQVITRSSASGNFSQSLSQTGDVVTSLIRGSVVANNRQYQDYDCASSISAMASPRITSSPPLLLAHNPTHAHGSKSLKMITDCAYSREDTELYETVDCTEESNSYPAEVFVTEEMESKDLAQSRHLMGMKSILLLFIGALIGWILSRIVYHGKHGKENEEPVRLPNAEAEIPKRNGGPQWRDWHGSSYLDAVTTCSSSNFRSPCPYQSYCPGVRPQSDHISAEHGVLFAPVVVDSSLGWQWIRFGPDTNGSGEDSCSLRHQSSFSRDSITPQILCCEEEPNDQVLANLPDIIEPFHNKNPVKVDNEATELGMEQDETLSQVWIDSRHGWEGK</sequence>
<feature type="compositionally biased region" description="Polar residues" evidence="1">
    <location>
        <begin position="50"/>
        <end position="63"/>
    </location>
</feature>
<keyword evidence="2" id="KW-1133">Transmembrane helix</keyword>
<evidence type="ECO:0000313" key="4">
    <source>
        <dbReference type="EMBL" id="EJK47427.1"/>
    </source>
</evidence>
<name>K0RL57_THAOC</name>
<dbReference type="InterPro" id="IPR055918">
    <property type="entry name" value="DUF7495"/>
</dbReference>
<keyword evidence="2" id="KW-0812">Transmembrane</keyword>
<dbReference type="Proteomes" id="UP000266841">
    <property type="component" value="Unassembled WGS sequence"/>
</dbReference>
<feature type="compositionally biased region" description="Basic and acidic residues" evidence="1">
    <location>
        <begin position="36"/>
        <end position="46"/>
    </location>
</feature>
<accession>K0RL57</accession>
<gene>
    <name evidence="4" type="ORF">THAOC_33852</name>
</gene>
<evidence type="ECO:0000259" key="3">
    <source>
        <dbReference type="Pfam" id="PF24325"/>
    </source>
</evidence>
<feature type="compositionally biased region" description="Basic and acidic residues" evidence="1">
    <location>
        <begin position="14"/>
        <end position="28"/>
    </location>
</feature>
<dbReference type="EMBL" id="AGNL01046974">
    <property type="protein sequence ID" value="EJK47427.1"/>
    <property type="molecule type" value="Genomic_DNA"/>
</dbReference>
<evidence type="ECO:0000313" key="5">
    <source>
        <dbReference type="Proteomes" id="UP000266841"/>
    </source>
</evidence>
<evidence type="ECO:0000256" key="2">
    <source>
        <dbReference type="SAM" id="Phobius"/>
    </source>
</evidence>
<feature type="region of interest" description="Disordered" evidence="1">
    <location>
        <begin position="1"/>
        <end position="63"/>
    </location>
</feature>
<keyword evidence="2" id="KW-0472">Membrane</keyword>
<protein>
    <recommendedName>
        <fullName evidence="3">DUF7495 domain-containing protein</fullName>
    </recommendedName>
</protein>
<evidence type="ECO:0000256" key="1">
    <source>
        <dbReference type="SAM" id="MobiDB-lite"/>
    </source>
</evidence>